<feature type="compositionally biased region" description="Basic and acidic residues" evidence="4">
    <location>
        <begin position="54"/>
        <end position="71"/>
    </location>
</feature>
<keyword evidence="6" id="KW-1185">Reference proteome</keyword>
<dbReference type="Pfam" id="PF15699">
    <property type="entry name" value="NPR1_interact"/>
    <property type="match status" value="1"/>
</dbReference>
<evidence type="ECO:0000256" key="4">
    <source>
        <dbReference type="SAM" id="MobiDB-lite"/>
    </source>
</evidence>
<evidence type="ECO:0000256" key="3">
    <source>
        <dbReference type="ARBA" id="ARBA00023242"/>
    </source>
</evidence>
<gene>
    <name evidence="5" type="ORF">RCOM_1345350</name>
</gene>
<comment type="similarity">
    <text evidence="2">Belongs to the NPR1-interactor family.</text>
</comment>
<dbReference type="InParanoid" id="B9RN84"/>
<reference evidence="6" key="1">
    <citation type="journal article" date="2010" name="Nat. Biotechnol.">
        <title>Draft genome sequence of the oilseed species Ricinus communis.</title>
        <authorList>
            <person name="Chan A.P."/>
            <person name="Crabtree J."/>
            <person name="Zhao Q."/>
            <person name="Lorenzi H."/>
            <person name="Orvis J."/>
            <person name="Puiu D."/>
            <person name="Melake-Berhan A."/>
            <person name="Jones K.M."/>
            <person name="Redman J."/>
            <person name="Chen G."/>
            <person name="Cahoon E.B."/>
            <person name="Gedil M."/>
            <person name="Stanke M."/>
            <person name="Haas B.J."/>
            <person name="Wortman J.R."/>
            <person name="Fraser-Liggett C.M."/>
            <person name="Ravel J."/>
            <person name="Rabinowicz P.D."/>
        </authorList>
    </citation>
    <scope>NUCLEOTIDE SEQUENCE [LARGE SCALE GENOMIC DNA]</scope>
    <source>
        <strain evidence="6">cv. Hale</strain>
    </source>
</reference>
<feature type="compositionally biased region" description="Basic and acidic residues" evidence="4">
    <location>
        <begin position="111"/>
        <end position="123"/>
    </location>
</feature>
<proteinExistence type="inferred from homology"/>
<accession>B9RN84</accession>
<evidence type="ECO:0000313" key="5">
    <source>
        <dbReference type="EMBL" id="EEF47207.1"/>
    </source>
</evidence>
<dbReference type="EMBL" id="EQ973790">
    <property type="protein sequence ID" value="EEF47207.1"/>
    <property type="molecule type" value="Genomic_DNA"/>
</dbReference>
<protein>
    <submittedName>
        <fullName evidence="5">Uncharacterized protein</fullName>
    </submittedName>
</protein>
<dbReference type="Proteomes" id="UP000008311">
    <property type="component" value="Unassembled WGS sequence"/>
</dbReference>
<keyword evidence="3" id="KW-0539">Nucleus</keyword>
<name>B9RN84_RICCO</name>
<feature type="region of interest" description="Disordered" evidence="4">
    <location>
        <begin position="51"/>
        <end position="80"/>
    </location>
</feature>
<dbReference type="FunCoup" id="B9RN84">
    <property type="interactions" value="18"/>
</dbReference>
<feature type="compositionally biased region" description="Basic and acidic residues" evidence="4">
    <location>
        <begin position="1"/>
        <end position="17"/>
    </location>
</feature>
<dbReference type="AlphaFoldDB" id="B9RN84"/>
<dbReference type="PANTHER" id="PTHR33669:SF13">
    <property type="match status" value="1"/>
</dbReference>
<evidence type="ECO:0000256" key="1">
    <source>
        <dbReference type="ARBA" id="ARBA00004123"/>
    </source>
</evidence>
<feature type="region of interest" description="Disordered" evidence="4">
    <location>
        <begin position="93"/>
        <end position="130"/>
    </location>
</feature>
<evidence type="ECO:0000256" key="2">
    <source>
        <dbReference type="ARBA" id="ARBA00009937"/>
    </source>
</evidence>
<comment type="subcellular location">
    <subcellularLocation>
        <location evidence="1">Nucleus</location>
    </subcellularLocation>
</comment>
<feature type="region of interest" description="Disordered" evidence="4">
    <location>
        <begin position="1"/>
        <end position="24"/>
    </location>
</feature>
<evidence type="ECO:0000313" key="6">
    <source>
        <dbReference type="Proteomes" id="UP000008311"/>
    </source>
</evidence>
<organism evidence="5 6">
    <name type="scientific">Ricinus communis</name>
    <name type="common">Castor bean</name>
    <dbReference type="NCBI Taxonomy" id="3988"/>
    <lineage>
        <taxon>Eukaryota</taxon>
        <taxon>Viridiplantae</taxon>
        <taxon>Streptophyta</taxon>
        <taxon>Embryophyta</taxon>
        <taxon>Tracheophyta</taxon>
        <taxon>Spermatophyta</taxon>
        <taxon>Magnoliopsida</taxon>
        <taxon>eudicotyledons</taxon>
        <taxon>Gunneridae</taxon>
        <taxon>Pentapetalae</taxon>
        <taxon>rosids</taxon>
        <taxon>fabids</taxon>
        <taxon>Malpighiales</taxon>
        <taxon>Euphorbiaceae</taxon>
        <taxon>Acalyphoideae</taxon>
        <taxon>Acalypheae</taxon>
        <taxon>Ricinus</taxon>
    </lineage>
</organism>
<dbReference type="InterPro" id="IPR031425">
    <property type="entry name" value="NPR1/NH1-interacting"/>
</dbReference>
<dbReference type="GO" id="GO:0005634">
    <property type="term" value="C:nucleus"/>
    <property type="evidence" value="ECO:0007669"/>
    <property type="project" value="UniProtKB-SubCell"/>
</dbReference>
<dbReference type="GO" id="GO:0010112">
    <property type="term" value="P:regulation of systemic acquired resistance"/>
    <property type="evidence" value="ECO:0007669"/>
    <property type="project" value="InterPro"/>
</dbReference>
<dbReference type="PANTHER" id="PTHR33669">
    <property type="entry name" value="PROTEIN NEGATIVE REGULATOR OF RESISTANCE"/>
    <property type="match status" value="1"/>
</dbReference>
<dbReference type="eggNOG" id="ENOG502T29W">
    <property type="taxonomic scope" value="Eukaryota"/>
</dbReference>
<sequence>MKKRKNTELERRERGAIGEEDVEDEEKKINMFYSIIRNLRDAQNQMLVTGLSNPKEKAKGKENVKQREMKSSSDSSWTPSFTWEDFAADHARLKGNTSDNNDIVMVPTSSKDQEQPKTEKPDDLDLNLSL</sequence>